<keyword evidence="11" id="KW-1185">Reference proteome</keyword>
<dbReference type="InParanoid" id="F0ZWJ2"/>
<dbReference type="eggNOG" id="KOG1251">
    <property type="taxonomic scope" value="Eukaryota"/>
</dbReference>
<gene>
    <name evidence="10" type="ORF">DICPUDRAFT_89549</name>
</gene>
<dbReference type="GO" id="GO:0003941">
    <property type="term" value="F:L-serine ammonia-lyase activity"/>
    <property type="evidence" value="ECO:0000318"/>
    <property type="project" value="GO_Central"/>
</dbReference>
<dbReference type="GO" id="GO:0000287">
    <property type="term" value="F:magnesium ion binding"/>
    <property type="evidence" value="ECO:0000318"/>
    <property type="project" value="GO_Central"/>
</dbReference>
<reference evidence="11" key="1">
    <citation type="journal article" date="2011" name="Genome Biol.">
        <title>Comparative genomics of the social amoebae Dictyostelium discoideum and Dictyostelium purpureum.</title>
        <authorList>
            <consortium name="US DOE Joint Genome Institute (JGI-PGF)"/>
            <person name="Sucgang R."/>
            <person name="Kuo A."/>
            <person name="Tian X."/>
            <person name="Salerno W."/>
            <person name="Parikh A."/>
            <person name="Feasley C.L."/>
            <person name="Dalin E."/>
            <person name="Tu H."/>
            <person name="Huang E."/>
            <person name="Barry K."/>
            <person name="Lindquist E."/>
            <person name="Shapiro H."/>
            <person name="Bruce D."/>
            <person name="Schmutz J."/>
            <person name="Salamov A."/>
            <person name="Fey P."/>
            <person name="Gaudet P."/>
            <person name="Anjard C."/>
            <person name="Babu M.M."/>
            <person name="Basu S."/>
            <person name="Bushmanova Y."/>
            <person name="van der Wel H."/>
            <person name="Katoh-Kurasawa M."/>
            <person name="Dinh C."/>
            <person name="Coutinho P.M."/>
            <person name="Saito T."/>
            <person name="Elias M."/>
            <person name="Schaap P."/>
            <person name="Kay R.R."/>
            <person name="Henrissat B."/>
            <person name="Eichinger L."/>
            <person name="Rivero F."/>
            <person name="Putnam N.H."/>
            <person name="West C.M."/>
            <person name="Loomis W.F."/>
            <person name="Chisholm R.L."/>
            <person name="Shaulsky G."/>
            <person name="Strassmann J.E."/>
            <person name="Queller D.C."/>
            <person name="Kuspa A."/>
            <person name="Grigoriev I.V."/>
        </authorList>
    </citation>
    <scope>NUCLEOTIDE SEQUENCE [LARGE SCALE GENOMIC DNA]</scope>
    <source>
        <strain evidence="11">QSDP1</strain>
    </source>
</reference>
<evidence type="ECO:0000256" key="6">
    <source>
        <dbReference type="ARBA" id="ARBA00022842"/>
    </source>
</evidence>
<comment type="cofactor">
    <cofactor evidence="4">
        <name>Mg(2+)</name>
        <dbReference type="ChEBI" id="CHEBI:18420"/>
    </cofactor>
</comment>
<evidence type="ECO:0000256" key="3">
    <source>
        <dbReference type="ARBA" id="ARBA00001936"/>
    </source>
</evidence>
<evidence type="ECO:0000259" key="9">
    <source>
        <dbReference type="Pfam" id="PF00291"/>
    </source>
</evidence>
<name>F0ZWJ2_DICPU</name>
<dbReference type="SUPFAM" id="SSF53686">
    <property type="entry name" value="Tryptophan synthase beta subunit-like PLP-dependent enzymes"/>
    <property type="match status" value="1"/>
</dbReference>
<organism evidence="10 11">
    <name type="scientific">Dictyostelium purpureum</name>
    <name type="common">Slime mold</name>
    <dbReference type="NCBI Taxonomy" id="5786"/>
    <lineage>
        <taxon>Eukaryota</taxon>
        <taxon>Amoebozoa</taxon>
        <taxon>Evosea</taxon>
        <taxon>Eumycetozoa</taxon>
        <taxon>Dictyostelia</taxon>
        <taxon>Dictyosteliales</taxon>
        <taxon>Dictyosteliaceae</taxon>
        <taxon>Dictyostelium</taxon>
    </lineage>
</organism>
<evidence type="ECO:0000256" key="7">
    <source>
        <dbReference type="ARBA" id="ARBA00022898"/>
    </source>
</evidence>
<dbReference type="GO" id="GO:0036088">
    <property type="term" value="P:D-serine catabolic process"/>
    <property type="evidence" value="ECO:0007669"/>
    <property type="project" value="EnsemblProtists"/>
</dbReference>
<dbReference type="RefSeq" id="XP_003291791.1">
    <property type="nucleotide sequence ID" value="XM_003291743.1"/>
</dbReference>
<keyword evidence="8" id="KW-0456">Lyase</keyword>
<dbReference type="Pfam" id="PF00291">
    <property type="entry name" value="PALP"/>
    <property type="match status" value="1"/>
</dbReference>
<dbReference type="STRING" id="5786.F0ZWJ2"/>
<keyword evidence="7" id="KW-0663">Pyridoxal phosphate</keyword>
<dbReference type="FunFam" id="3.40.50.1100:FF:000007">
    <property type="entry name" value="L-threonine dehydratase catabolic TdcB"/>
    <property type="match status" value="1"/>
</dbReference>
<dbReference type="PROSITE" id="PS00165">
    <property type="entry name" value="DEHYDRATASE_SER_THR"/>
    <property type="match status" value="1"/>
</dbReference>
<comment type="similarity">
    <text evidence="5">Belongs to the serine/threonine dehydratase family.</text>
</comment>
<dbReference type="CDD" id="cd01562">
    <property type="entry name" value="Thr-dehyd"/>
    <property type="match status" value="1"/>
</dbReference>
<comment type="cofactor">
    <cofactor evidence="2">
        <name>pyridoxal 5'-phosphate</name>
        <dbReference type="ChEBI" id="CHEBI:597326"/>
    </cofactor>
</comment>
<evidence type="ECO:0000256" key="4">
    <source>
        <dbReference type="ARBA" id="ARBA00001946"/>
    </source>
</evidence>
<dbReference type="PANTHER" id="PTHR43050:SF1">
    <property type="entry name" value="SERINE RACEMASE"/>
    <property type="match status" value="1"/>
</dbReference>
<accession>F0ZWJ2</accession>
<evidence type="ECO:0000256" key="5">
    <source>
        <dbReference type="ARBA" id="ARBA00010869"/>
    </source>
</evidence>
<dbReference type="FunCoup" id="F0ZWJ2">
    <property type="interactions" value="149"/>
</dbReference>
<dbReference type="GO" id="GO:0006565">
    <property type="term" value="P:L-serine catabolic process"/>
    <property type="evidence" value="ECO:0007669"/>
    <property type="project" value="EnsemblProtists"/>
</dbReference>
<comment type="cofactor">
    <cofactor evidence="3">
        <name>Mn(2+)</name>
        <dbReference type="ChEBI" id="CHEBI:29035"/>
    </cofactor>
</comment>
<keyword evidence="6" id="KW-0460">Magnesium</keyword>
<dbReference type="EMBL" id="GL871237">
    <property type="protein sequence ID" value="EGC31693.1"/>
    <property type="molecule type" value="Genomic_DNA"/>
</dbReference>
<dbReference type="InterPro" id="IPR036052">
    <property type="entry name" value="TrpB-like_PALP_sf"/>
</dbReference>
<dbReference type="Proteomes" id="UP000001064">
    <property type="component" value="Unassembled WGS sequence"/>
</dbReference>
<comment type="cofactor">
    <cofactor evidence="1">
        <name>Ca(2+)</name>
        <dbReference type="ChEBI" id="CHEBI:29108"/>
    </cofactor>
</comment>
<evidence type="ECO:0000313" key="10">
    <source>
        <dbReference type="EMBL" id="EGC31693.1"/>
    </source>
</evidence>
<sequence length="334" mass="36230">MDTQIDDVVTLKDIKEAHERIKQYIHETPVLTNSTINKLSGDKEIFFKCENFQKVGAFKFRGACNSVFKLNEEDMKKGVVTHSSGNHGQALSLASKMRGVPCYVVVPENAPIVKLNAIKGYDANVTLCKATLEARETNTNALIEKHGCKLIHPFNNLDVIAGQGTAALELLEQVKDLDAVITPVGGGGLLSGTLISVKSINPNIKVFAAEPEGADDAFRSLKEGSIQSHTEGKPNTIADGLLTTLGPLNFPIIQKYIDGIITVSDDEIKSSMKLVWERMKIIIEPSSATVLAAIIKQNSLDEENKQIKSNIKRIGVIISGGNVDLSNISKILNI</sequence>
<dbReference type="OrthoDB" id="4418812at2759"/>
<dbReference type="GO" id="GO:0008721">
    <property type="term" value="F:D-serine ammonia-lyase activity"/>
    <property type="evidence" value="ECO:0007669"/>
    <property type="project" value="EnsemblProtists"/>
</dbReference>
<dbReference type="GO" id="GO:0005524">
    <property type="term" value="F:ATP binding"/>
    <property type="evidence" value="ECO:0000318"/>
    <property type="project" value="GO_Central"/>
</dbReference>
<dbReference type="AlphaFoldDB" id="F0ZWJ2"/>
<dbReference type="PANTHER" id="PTHR43050">
    <property type="entry name" value="SERINE / THREONINE RACEMASE FAMILY MEMBER"/>
    <property type="match status" value="1"/>
</dbReference>
<dbReference type="InterPro" id="IPR001926">
    <property type="entry name" value="TrpB-like_PALP"/>
</dbReference>
<dbReference type="GO" id="GO:0030378">
    <property type="term" value="F:serine racemase activity"/>
    <property type="evidence" value="ECO:0000318"/>
    <property type="project" value="GO_Central"/>
</dbReference>
<evidence type="ECO:0000256" key="1">
    <source>
        <dbReference type="ARBA" id="ARBA00001913"/>
    </source>
</evidence>
<evidence type="ECO:0000256" key="2">
    <source>
        <dbReference type="ARBA" id="ARBA00001933"/>
    </source>
</evidence>
<dbReference type="OMA" id="LIHPFDH"/>
<dbReference type="GeneID" id="10505539"/>
<dbReference type="VEuPathDB" id="AmoebaDB:DICPUDRAFT_89549"/>
<evidence type="ECO:0000256" key="8">
    <source>
        <dbReference type="ARBA" id="ARBA00023239"/>
    </source>
</evidence>
<dbReference type="KEGG" id="dpp:DICPUDRAFT_89549"/>
<evidence type="ECO:0000313" key="11">
    <source>
        <dbReference type="Proteomes" id="UP000001064"/>
    </source>
</evidence>
<dbReference type="InterPro" id="IPR000634">
    <property type="entry name" value="Ser/Thr_deHydtase_PyrdxlP-BS"/>
</dbReference>
<dbReference type="Gene3D" id="3.40.50.1100">
    <property type="match status" value="2"/>
</dbReference>
<dbReference type="GO" id="GO:0070179">
    <property type="term" value="P:D-serine biosynthetic process"/>
    <property type="evidence" value="ECO:0000318"/>
    <property type="project" value="GO_Central"/>
</dbReference>
<protein>
    <recommendedName>
        <fullName evidence="9">Tryptophan synthase beta chain-like PALP domain-containing protein</fullName>
    </recommendedName>
</protein>
<dbReference type="GO" id="GO:0030170">
    <property type="term" value="F:pyridoxal phosphate binding"/>
    <property type="evidence" value="ECO:0000318"/>
    <property type="project" value="GO_Central"/>
</dbReference>
<proteinExistence type="inferred from homology"/>
<feature type="domain" description="Tryptophan synthase beta chain-like PALP" evidence="9">
    <location>
        <begin position="22"/>
        <end position="320"/>
    </location>
</feature>
<dbReference type="GO" id="GO:0042866">
    <property type="term" value="P:pyruvate biosynthetic process"/>
    <property type="evidence" value="ECO:0007669"/>
    <property type="project" value="EnsemblProtists"/>
</dbReference>